<dbReference type="AlphaFoldDB" id="A0A9W6TPK5"/>
<dbReference type="EMBL" id="BSXT01000166">
    <property type="protein sequence ID" value="GMF19575.1"/>
    <property type="molecule type" value="Genomic_DNA"/>
</dbReference>
<dbReference type="OrthoDB" id="6362633at2759"/>
<protein>
    <submittedName>
        <fullName evidence="1">Unnamed protein product</fullName>
    </submittedName>
</protein>
<evidence type="ECO:0000313" key="1">
    <source>
        <dbReference type="EMBL" id="GMF19575.1"/>
    </source>
</evidence>
<name>A0A9W6TPK5_9STRA</name>
<organism evidence="1 2">
    <name type="scientific">Phytophthora fragariaefolia</name>
    <dbReference type="NCBI Taxonomy" id="1490495"/>
    <lineage>
        <taxon>Eukaryota</taxon>
        <taxon>Sar</taxon>
        <taxon>Stramenopiles</taxon>
        <taxon>Oomycota</taxon>
        <taxon>Peronosporomycetes</taxon>
        <taxon>Peronosporales</taxon>
        <taxon>Peronosporaceae</taxon>
        <taxon>Phytophthora</taxon>
    </lineage>
</organism>
<gene>
    <name evidence="1" type="ORF">Pfra01_000207900</name>
</gene>
<accession>A0A9W6TPK5</accession>
<reference evidence="1" key="1">
    <citation type="submission" date="2023-04" db="EMBL/GenBank/DDBJ databases">
        <title>Phytophthora fragariaefolia NBRC 109709.</title>
        <authorList>
            <person name="Ichikawa N."/>
            <person name="Sato H."/>
            <person name="Tonouchi N."/>
        </authorList>
    </citation>
    <scope>NUCLEOTIDE SEQUENCE</scope>
    <source>
        <strain evidence="1">NBRC 109709</strain>
    </source>
</reference>
<sequence length="400" mass="39524">MYTAGGLSVSVGAAVIAEVAAVDAAVVVDPADVDAAVDVPSPNDGAAGVASVLLSAAGAAAGLPPKLKPPVDAVVAVLVVAALAGAELAPNAKPDVAGFASAGLAASAAAPPAPKPKPEDVAGLASDAAPKLKPAGGALDVAALLLASAGAAPKLKPPEVGAAGVALLPAPKLKPAGGALDVAPKLKPPPGAADVDVDVDAADVAGAAAPKLKPPPEPPLVCPKLKDMAASAEVDGVRGGCLCSGMRHALDQCLRYGMNGDAAAWDWGVGKKFSLHLIPHARRRDERERAFGRERQCVDATTAAARCARVRTEEEVGRGSDGVLGAAAGLQCGEPKKGHVCPLVPSNYKCNRCGLSKKSCTCSGRRQKRAGIVACGAGLADAQVLRSADNADHWRAGGDG</sequence>
<dbReference type="Proteomes" id="UP001165121">
    <property type="component" value="Unassembled WGS sequence"/>
</dbReference>
<evidence type="ECO:0000313" key="2">
    <source>
        <dbReference type="Proteomes" id="UP001165121"/>
    </source>
</evidence>
<comment type="caution">
    <text evidence="1">The sequence shown here is derived from an EMBL/GenBank/DDBJ whole genome shotgun (WGS) entry which is preliminary data.</text>
</comment>
<proteinExistence type="predicted"/>
<keyword evidence="2" id="KW-1185">Reference proteome</keyword>